<gene>
    <name evidence="2" type="ORF">COW24_00425</name>
</gene>
<dbReference type="Proteomes" id="UP000230292">
    <property type="component" value="Unassembled WGS sequence"/>
</dbReference>
<feature type="transmembrane region" description="Helical" evidence="1">
    <location>
        <begin position="31"/>
        <end position="47"/>
    </location>
</feature>
<sequence>MELNIAMKIIGAMGLLFIVAGVREHNERREDILFILGSSGLLAYSIYLKDPIFIPLQAIFIIVTGWELWQLRGKKESRGN</sequence>
<accession>A0A2M7H582</accession>
<keyword evidence="1" id="KW-0812">Transmembrane</keyword>
<evidence type="ECO:0000313" key="2">
    <source>
        <dbReference type="EMBL" id="PIW37388.1"/>
    </source>
</evidence>
<feature type="transmembrane region" description="Helical" evidence="1">
    <location>
        <begin position="6"/>
        <end position="22"/>
    </location>
</feature>
<keyword evidence="1" id="KW-0472">Membrane</keyword>
<reference evidence="2 3" key="1">
    <citation type="submission" date="2017-09" db="EMBL/GenBank/DDBJ databases">
        <title>Depth-based differentiation of microbial function through sediment-hosted aquifers and enrichment of novel symbionts in the deep terrestrial subsurface.</title>
        <authorList>
            <person name="Probst A.J."/>
            <person name="Ladd B."/>
            <person name="Jarett J.K."/>
            <person name="Geller-Mcgrath D.E."/>
            <person name="Sieber C.M."/>
            <person name="Emerson J.B."/>
            <person name="Anantharaman K."/>
            <person name="Thomas B.C."/>
            <person name="Malmstrom R."/>
            <person name="Stieglmeier M."/>
            <person name="Klingl A."/>
            <person name="Woyke T."/>
            <person name="Ryan C.M."/>
            <person name="Banfield J.F."/>
        </authorList>
    </citation>
    <scope>NUCLEOTIDE SEQUENCE [LARGE SCALE GENOMIC DNA]</scope>
    <source>
        <strain evidence="2">CG15_BIG_FIL_POST_REV_8_21_14_020_45_12</strain>
    </source>
</reference>
<evidence type="ECO:0000256" key="1">
    <source>
        <dbReference type="SAM" id="Phobius"/>
    </source>
</evidence>
<feature type="transmembrane region" description="Helical" evidence="1">
    <location>
        <begin position="53"/>
        <end position="69"/>
    </location>
</feature>
<name>A0A2M7H582_9BACT</name>
<organism evidence="2 3">
    <name type="scientific">Candidatus Kerfeldbacteria bacterium CG15_BIG_FIL_POST_REV_8_21_14_020_45_12</name>
    <dbReference type="NCBI Taxonomy" id="2014247"/>
    <lineage>
        <taxon>Bacteria</taxon>
        <taxon>Candidatus Kerfeldiibacteriota</taxon>
    </lineage>
</organism>
<protein>
    <submittedName>
        <fullName evidence="2">Uncharacterized protein</fullName>
    </submittedName>
</protein>
<proteinExistence type="predicted"/>
<evidence type="ECO:0000313" key="3">
    <source>
        <dbReference type="Proteomes" id="UP000230292"/>
    </source>
</evidence>
<dbReference type="EMBL" id="PFGC01000007">
    <property type="protein sequence ID" value="PIW37388.1"/>
    <property type="molecule type" value="Genomic_DNA"/>
</dbReference>
<keyword evidence="1" id="KW-1133">Transmembrane helix</keyword>
<comment type="caution">
    <text evidence="2">The sequence shown here is derived from an EMBL/GenBank/DDBJ whole genome shotgun (WGS) entry which is preliminary data.</text>
</comment>
<dbReference type="AlphaFoldDB" id="A0A2M7H582"/>